<accession>A0ABD5UBE0</accession>
<proteinExistence type="predicted"/>
<comment type="caution">
    <text evidence="3">The sequence shown here is derived from an EMBL/GenBank/DDBJ whole genome shotgun (WGS) entry which is preliminary data.</text>
</comment>
<evidence type="ECO:0000259" key="2">
    <source>
        <dbReference type="Pfam" id="PF09335"/>
    </source>
</evidence>
<feature type="domain" description="VTT" evidence="2">
    <location>
        <begin position="48"/>
        <end position="175"/>
    </location>
</feature>
<dbReference type="InterPro" id="IPR032816">
    <property type="entry name" value="VTT_dom"/>
</dbReference>
<organism evidence="3 4">
    <name type="scientific">Halomarina ordinaria</name>
    <dbReference type="NCBI Taxonomy" id="3033939"/>
    <lineage>
        <taxon>Archaea</taxon>
        <taxon>Methanobacteriati</taxon>
        <taxon>Methanobacteriota</taxon>
        <taxon>Stenosarchaea group</taxon>
        <taxon>Halobacteria</taxon>
        <taxon>Halobacteriales</taxon>
        <taxon>Natronomonadaceae</taxon>
        <taxon>Halomarina</taxon>
    </lineage>
</organism>
<keyword evidence="1" id="KW-1133">Transmembrane helix</keyword>
<dbReference type="Pfam" id="PF09335">
    <property type="entry name" value="VTT_dom"/>
    <property type="match status" value="1"/>
</dbReference>
<feature type="transmembrane region" description="Helical" evidence="1">
    <location>
        <begin position="125"/>
        <end position="148"/>
    </location>
</feature>
<dbReference type="RefSeq" id="WP_304449477.1">
    <property type="nucleotide sequence ID" value="NZ_JARRAH010000001.1"/>
</dbReference>
<dbReference type="EMBL" id="JBHSXM010000001">
    <property type="protein sequence ID" value="MFC6836547.1"/>
    <property type="molecule type" value="Genomic_DNA"/>
</dbReference>
<feature type="transmembrane region" description="Helical" evidence="1">
    <location>
        <begin position="25"/>
        <end position="47"/>
    </location>
</feature>
<sequence length="184" mass="19531">MAVVEFGVAFADVGLRALEGAVERATGPFGLVLIAVYSFLIAIVLPLPSEVVLAAPLNLGLPRWANLTTIIVVSALGKAAGSVLALRLGHEAKEQSGPIIDFLRRSRFDVIAYSERKTVEIARQYGYIGMALALSVPFFPDTISIYAFSVLEDDYAKFALATFVGSAGRLLVTLGLVGGALQFV</sequence>
<keyword evidence="1" id="KW-0472">Membrane</keyword>
<keyword evidence="4" id="KW-1185">Reference proteome</keyword>
<dbReference type="AlphaFoldDB" id="A0ABD5UBE0"/>
<feature type="transmembrane region" description="Helical" evidence="1">
    <location>
        <begin position="67"/>
        <end position="86"/>
    </location>
</feature>
<dbReference type="Proteomes" id="UP001596406">
    <property type="component" value="Unassembled WGS sequence"/>
</dbReference>
<protein>
    <submittedName>
        <fullName evidence="3">YqaA family protein</fullName>
    </submittedName>
</protein>
<name>A0ABD5UBE0_9EURY</name>
<evidence type="ECO:0000313" key="4">
    <source>
        <dbReference type="Proteomes" id="UP001596406"/>
    </source>
</evidence>
<gene>
    <name evidence="3" type="ORF">ACFQHK_08485</name>
</gene>
<reference evidence="3 4" key="1">
    <citation type="journal article" date="2019" name="Int. J. Syst. Evol. Microbiol.">
        <title>The Global Catalogue of Microorganisms (GCM) 10K type strain sequencing project: providing services to taxonomists for standard genome sequencing and annotation.</title>
        <authorList>
            <consortium name="The Broad Institute Genomics Platform"/>
            <consortium name="The Broad Institute Genome Sequencing Center for Infectious Disease"/>
            <person name="Wu L."/>
            <person name="Ma J."/>
        </authorList>
    </citation>
    <scope>NUCLEOTIDE SEQUENCE [LARGE SCALE GENOMIC DNA]</scope>
    <source>
        <strain evidence="3 4">PSRA2</strain>
    </source>
</reference>
<evidence type="ECO:0000313" key="3">
    <source>
        <dbReference type="EMBL" id="MFC6836547.1"/>
    </source>
</evidence>
<keyword evidence="1" id="KW-0812">Transmembrane</keyword>
<evidence type="ECO:0000256" key="1">
    <source>
        <dbReference type="SAM" id="Phobius"/>
    </source>
</evidence>
<feature type="transmembrane region" description="Helical" evidence="1">
    <location>
        <begin position="160"/>
        <end position="181"/>
    </location>
</feature>